<organism evidence="1 2">
    <name type="scientific">Rossellomorea vietnamensis</name>
    <dbReference type="NCBI Taxonomy" id="218284"/>
    <lineage>
        <taxon>Bacteria</taxon>
        <taxon>Bacillati</taxon>
        <taxon>Bacillota</taxon>
        <taxon>Bacilli</taxon>
        <taxon>Bacillales</taxon>
        <taxon>Bacillaceae</taxon>
        <taxon>Rossellomorea</taxon>
    </lineage>
</organism>
<evidence type="ECO:0008006" key="3">
    <source>
        <dbReference type="Google" id="ProtNLM"/>
    </source>
</evidence>
<name>A0A5D4KI26_9BACI</name>
<gene>
    <name evidence="1" type="ORF">FZC79_06455</name>
</gene>
<dbReference type="AlphaFoldDB" id="A0A5D4KI26"/>
<evidence type="ECO:0000313" key="1">
    <source>
        <dbReference type="EMBL" id="TYR76519.1"/>
    </source>
</evidence>
<protein>
    <recommendedName>
        <fullName evidence="3">Lipoprotein</fullName>
    </recommendedName>
</protein>
<dbReference type="Proteomes" id="UP000323317">
    <property type="component" value="Unassembled WGS sequence"/>
</dbReference>
<proteinExistence type="predicted"/>
<comment type="caution">
    <text evidence="1">The sequence shown here is derived from an EMBL/GenBank/DDBJ whole genome shotgun (WGS) entry which is preliminary data.</text>
</comment>
<dbReference type="EMBL" id="VTEH01000003">
    <property type="protein sequence ID" value="TYR76519.1"/>
    <property type="molecule type" value="Genomic_DNA"/>
</dbReference>
<evidence type="ECO:0000313" key="2">
    <source>
        <dbReference type="Proteomes" id="UP000323317"/>
    </source>
</evidence>
<reference evidence="1 2" key="1">
    <citation type="submission" date="2019-08" db="EMBL/GenBank/DDBJ databases">
        <title>Bacillus genomes from the desert of Cuatro Cienegas, Coahuila.</title>
        <authorList>
            <person name="Olmedo-Alvarez G."/>
        </authorList>
    </citation>
    <scope>NUCLEOTIDE SEQUENCE [LARGE SCALE GENOMIC DNA]</scope>
    <source>
        <strain evidence="1 2">CH40_1T</strain>
    </source>
</reference>
<accession>A0A5D4KI26</accession>
<sequence length="132" mass="15017">MRCLLRRSFTLLVVSVFILTGCGLETKRLSEFYKGDISDVNKIEIVDGSTGSSLTVTEPEAVHKFIEETKHIEFIPLEDQSPRDGFRYSINFFEGDTETCSFGSSQIGDVYYSTEPDIHPIVKEFYEKNNTN</sequence>
<dbReference type="PROSITE" id="PS51257">
    <property type="entry name" value="PROKAR_LIPOPROTEIN"/>
    <property type="match status" value="1"/>
</dbReference>